<reference evidence="1" key="1">
    <citation type="submission" date="2014-09" db="EMBL/GenBank/DDBJ databases">
        <authorList>
            <person name="Magalhaes I.L.F."/>
            <person name="Oliveira U."/>
            <person name="Santos F.R."/>
            <person name="Vidigal T.H.D.A."/>
            <person name="Brescovit A.D."/>
            <person name="Santos A.J."/>
        </authorList>
    </citation>
    <scope>NUCLEOTIDE SEQUENCE</scope>
    <source>
        <tissue evidence="1">Shoot tissue taken approximately 20 cm above the soil surface</tissue>
    </source>
</reference>
<accession>A0A0A8YVV9</accession>
<name>A0A0A8YVV9_ARUDO</name>
<evidence type="ECO:0000313" key="1">
    <source>
        <dbReference type="EMBL" id="JAD26752.1"/>
    </source>
</evidence>
<protein>
    <submittedName>
        <fullName evidence="1">Uncharacterized protein</fullName>
    </submittedName>
</protein>
<dbReference type="AlphaFoldDB" id="A0A0A8YVV9"/>
<reference evidence="1" key="2">
    <citation type="journal article" date="2015" name="Data Brief">
        <title>Shoot transcriptome of the giant reed, Arundo donax.</title>
        <authorList>
            <person name="Barrero R.A."/>
            <person name="Guerrero F.D."/>
            <person name="Moolhuijzen P."/>
            <person name="Goolsby J.A."/>
            <person name="Tidwell J."/>
            <person name="Bellgard S.E."/>
            <person name="Bellgard M.I."/>
        </authorList>
    </citation>
    <scope>NUCLEOTIDE SEQUENCE</scope>
    <source>
        <tissue evidence="1">Shoot tissue taken approximately 20 cm above the soil surface</tissue>
    </source>
</reference>
<proteinExistence type="predicted"/>
<sequence length="57" mass="6015">MFQLFTFLSGISSNKPLARPASPCCRYPDMSVFQEIGSLSAIASNTSCAVVTSPALT</sequence>
<dbReference type="EMBL" id="GBRH01271143">
    <property type="protein sequence ID" value="JAD26752.1"/>
    <property type="molecule type" value="Transcribed_RNA"/>
</dbReference>
<organism evidence="1">
    <name type="scientific">Arundo donax</name>
    <name type="common">Giant reed</name>
    <name type="synonym">Donax arundinaceus</name>
    <dbReference type="NCBI Taxonomy" id="35708"/>
    <lineage>
        <taxon>Eukaryota</taxon>
        <taxon>Viridiplantae</taxon>
        <taxon>Streptophyta</taxon>
        <taxon>Embryophyta</taxon>
        <taxon>Tracheophyta</taxon>
        <taxon>Spermatophyta</taxon>
        <taxon>Magnoliopsida</taxon>
        <taxon>Liliopsida</taxon>
        <taxon>Poales</taxon>
        <taxon>Poaceae</taxon>
        <taxon>PACMAD clade</taxon>
        <taxon>Arundinoideae</taxon>
        <taxon>Arundineae</taxon>
        <taxon>Arundo</taxon>
    </lineage>
</organism>